<gene>
    <name evidence="2" type="ordered locus">Nhal_1139</name>
</gene>
<keyword evidence="3" id="KW-1185">Reference proteome</keyword>
<dbReference type="EMBL" id="CP001798">
    <property type="protein sequence ID" value="ADE14307.1"/>
    <property type="molecule type" value="Genomic_DNA"/>
</dbReference>
<name>D5BZL2_NITHN</name>
<dbReference type="AlphaFoldDB" id="D5BZL2"/>
<dbReference type="KEGG" id="nhl:Nhal_1139"/>
<dbReference type="OrthoDB" id="5124836at2"/>
<dbReference type="RefSeq" id="WP_013032199.1">
    <property type="nucleotide sequence ID" value="NC_013960.1"/>
</dbReference>
<reference evidence="3" key="1">
    <citation type="submission" date="2010-04" db="EMBL/GenBank/DDBJ databases">
        <title>Complete genome sequence of Nitrosococcus halophilus Nc4, a salt-adapted, aerobic obligate ammonia-oxidizing sulfur purple bacterium.</title>
        <authorList>
            <consortium name="US DOE Joint Genome Institute"/>
            <person name="Campbell M.A."/>
            <person name="Malfatti S.A."/>
            <person name="Chain P.S.G."/>
            <person name="Heidelberg J.F."/>
            <person name="Ward B.B."/>
            <person name="Klotz M.G."/>
        </authorList>
    </citation>
    <scope>NUCLEOTIDE SEQUENCE [LARGE SCALE GENOMIC DNA]</scope>
    <source>
        <strain evidence="3">Nc4</strain>
    </source>
</reference>
<dbReference type="InterPro" id="IPR036388">
    <property type="entry name" value="WH-like_DNA-bd_sf"/>
</dbReference>
<accession>D5BZL2</accession>
<feature type="region of interest" description="Disordered" evidence="1">
    <location>
        <begin position="92"/>
        <end position="118"/>
    </location>
</feature>
<evidence type="ECO:0000256" key="1">
    <source>
        <dbReference type="SAM" id="MobiDB-lite"/>
    </source>
</evidence>
<sequence length="118" mass="13239">MSAKILGQIWDLKLPPNQRIVLMAMADSADHNGENIYPSIGLIAWKVDYSRRQVQRIIKELKQAGILIEVRPATAKKSTTYKIDLSLAQKKPPYTSARGDNMSGVTSRCHRRGDTQMS</sequence>
<dbReference type="STRING" id="472759.Nhal_1139"/>
<dbReference type="HOGENOM" id="CLU_2070623_0_0_6"/>
<dbReference type="Proteomes" id="UP000001844">
    <property type="component" value="Chromosome"/>
</dbReference>
<dbReference type="Pfam" id="PF13730">
    <property type="entry name" value="HTH_36"/>
    <property type="match status" value="1"/>
</dbReference>
<evidence type="ECO:0000313" key="3">
    <source>
        <dbReference type="Proteomes" id="UP000001844"/>
    </source>
</evidence>
<organism evidence="2 3">
    <name type="scientific">Nitrosococcus halophilus (strain Nc4)</name>
    <dbReference type="NCBI Taxonomy" id="472759"/>
    <lineage>
        <taxon>Bacteria</taxon>
        <taxon>Pseudomonadati</taxon>
        <taxon>Pseudomonadota</taxon>
        <taxon>Gammaproteobacteria</taxon>
        <taxon>Chromatiales</taxon>
        <taxon>Chromatiaceae</taxon>
        <taxon>Nitrosococcus</taxon>
    </lineage>
</organism>
<evidence type="ECO:0000313" key="2">
    <source>
        <dbReference type="EMBL" id="ADE14307.1"/>
    </source>
</evidence>
<proteinExistence type="predicted"/>
<evidence type="ECO:0008006" key="4">
    <source>
        <dbReference type="Google" id="ProtNLM"/>
    </source>
</evidence>
<dbReference type="Gene3D" id="1.10.10.10">
    <property type="entry name" value="Winged helix-like DNA-binding domain superfamily/Winged helix DNA-binding domain"/>
    <property type="match status" value="1"/>
</dbReference>
<protein>
    <recommendedName>
        <fullName evidence="4">Helix-turn-helix domain-containing protein</fullName>
    </recommendedName>
</protein>